<comment type="caution">
    <text evidence="7">The sequence shown here is derived from an EMBL/GenBank/DDBJ whole genome shotgun (WGS) entry which is preliminary data.</text>
</comment>
<dbReference type="STRING" id="37659.GCA_000703125_00227"/>
<dbReference type="OrthoDB" id="9775950at2"/>
<feature type="transmembrane region" description="Helical" evidence="6">
    <location>
        <begin position="456"/>
        <end position="476"/>
    </location>
</feature>
<dbReference type="AlphaFoldDB" id="A0A2S6FWV6"/>
<proteinExistence type="predicted"/>
<evidence type="ECO:0000256" key="2">
    <source>
        <dbReference type="ARBA" id="ARBA00022475"/>
    </source>
</evidence>
<dbReference type="GO" id="GO:0005886">
    <property type="term" value="C:plasma membrane"/>
    <property type="evidence" value="ECO:0007669"/>
    <property type="project" value="UniProtKB-SubCell"/>
</dbReference>
<dbReference type="RefSeq" id="WP_104410156.1">
    <property type="nucleotide sequence ID" value="NZ_PTIS01000011.1"/>
</dbReference>
<gene>
    <name evidence="7" type="ORF">BD821_11187</name>
</gene>
<dbReference type="InterPro" id="IPR050833">
    <property type="entry name" value="Poly_Biosynth_Transport"/>
</dbReference>
<evidence type="ECO:0000256" key="3">
    <source>
        <dbReference type="ARBA" id="ARBA00022692"/>
    </source>
</evidence>
<feature type="transmembrane region" description="Helical" evidence="6">
    <location>
        <begin position="181"/>
        <end position="202"/>
    </location>
</feature>
<protein>
    <submittedName>
        <fullName evidence="7">Stage V sporulation protein B</fullName>
    </submittedName>
</protein>
<keyword evidence="4 6" id="KW-1133">Transmembrane helix</keyword>
<evidence type="ECO:0000313" key="7">
    <source>
        <dbReference type="EMBL" id="PPK48027.1"/>
    </source>
</evidence>
<feature type="transmembrane region" description="Helical" evidence="6">
    <location>
        <begin position="324"/>
        <end position="343"/>
    </location>
</feature>
<feature type="transmembrane region" description="Helical" evidence="6">
    <location>
        <begin position="154"/>
        <end position="175"/>
    </location>
</feature>
<feature type="transmembrane region" description="Helical" evidence="6">
    <location>
        <begin position="386"/>
        <end position="407"/>
    </location>
</feature>
<evidence type="ECO:0000256" key="5">
    <source>
        <dbReference type="ARBA" id="ARBA00023136"/>
    </source>
</evidence>
<reference evidence="7 8" key="1">
    <citation type="submission" date="2018-02" db="EMBL/GenBank/DDBJ databases">
        <title>Genomic Encyclopedia of Archaeal and Bacterial Type Strains, Phase II (KMG-II): from individual species to whole genera.</title>
        <authorList>
            <person name="Goeker M."/>
        </authorList>
    </citation>
    <scope>NUCLEOTIDE SEQUENCE [LARGE SCALE GENOMIC DNA]</scope>
    <source>
        <strain evidence="7 8">DSM 15099</strain>
    </source>
</reference>
<feature type="transmembrane region" description="Helical" evidence="6">
    <location>
        <begin position="119"/>
        <end position="142"/>
    </location>
</feature>
<dbReference type="PANTHER" id="PTHR30250">
    <property type="entry name" value="PST FAMILY PREDICTED COLANIC ACID TRANSPORTER"/>
    <property type="match status" value="1"/>
</dbReference>
<feature type="transmembrane region" description="Helical" evidence="6">
    <location>
        <begin position="413"/>
        <end position="435"/>
    </location>
</feature>
<feature type="transmembrane region" description="Helical" evidence="6">
    <location>
        <begin position="12"/>
        <end position="36"/>
    </location>
</feature>
<dbReference type="Pfam" id="PF01943">
    <property type="entry name" value="Polysacc_synt"/>
    <property type="match status" value="1"/>
</dbReference>
<feature type="transmembrane region" description="Helical" evidence="6">
    <location>
        <begin position="234"/>
        <end position="254"/>
    </location>
</feature>
<feature type="transmembrane region" description="Helical" evidence="6">
    <location>
        <begin position="288"/>
        <end position="312"/>
    </location>
</feature>
<evidence type="ECO:0000256" key="1">
    <source>
        <dbReference type="ARBA" id="ARBA00004651"/>
    </source>
</evidence>
<keyword evidence="2" id="KW-1003">Cell membrane</keyword>
<feature type="transmembrane region" description="Helical" evidence="6">
    <location>
        <begin position="87"/>
        <end position="107"/>
    </location>
</feature>
<feature type="transmembrane region" description="Helical" evidence="6">
    <location>
        <begin position="355"/>
        <end position="374"/>
    </location>
</feature>
<dbReference type="PANTHER" id="PTHR30250:SF21">
    <property type="entry name" value="LIPID II FLIPPASE MURJ"/>
    <property type="match status" value="1"/>
</dbReference>
<dbReference type="InterPro" id="IPR024923">
    <property type="entry name" value="PG_synth_SpoVB"/>
</dbReference>
<feature type="transmembrane region" description="Helical" evidence="6">
    <location>
        <begin position="482"/>
        <end position="506"/>
    </location>
</feature>
<dbReference type="InterPro" id="IPR002797">
    <property type="entry name" value="Polysacc_synth"/>
</dbReference>
<accession>A0A2S6FWV6</accession>
<organism evidence="7 8">
    <name type="scientific">Clostridium algidicarnis DSM 15099</name>
    <dbReference type="NCBI Taxonomy" id="1121295"/>
    <lineage>
        <taxon>Bacteria</taxon>
        <taxon>Bacillati</taxon>
        <taxon>Bacillota</taxon>
        <taxon>Clostridia</taxon>
        <taxon>Eubacteriales</taxon>
        <taxon>Clostridiaceae</taxon>
        <taxon>Clostridium</taxon>
    </lineage>
</organism>
<keyword evidence="5 6" id="KW-0472">Membrane</keyword>
<dbReference type="PIRSF" id="PIRSF038958">
    <property type="entry name" value="PG_synth_SpoVB"/>
    <property type="match status" value="1"/>
</dbReference>
<dbReference type="CDD" id="cd13124">
    <property type="entry name" value="MATE_SpoVB_like"/>
    <property type="match status" value="1"/>
</dbReference>
<evidence type="ECO:0000313" key="8">
    <source>
        <dbReference type="Proteomes" id="UP000239863"/>
    </source>
</evidence>
<name>A0A2S6FWV6_9CLOT</name>
<keyword evidence="3 6" id="KW-0812">Transmembrane</keyword>
<comment type="subcellular location">
    <subcellularLocation>
        <location evidence="1">Cell membrane</location>
        <topology evidence="1">Multi-pass membrane protein</topology>
    </subcellularLocation>
</comment>
<dbReference type="EMBL" id="PTIS01000011">
    <property type="protein sequence ID" value="PPK48027.1"/>
    <property type="molecule type" value="Genomic_DNA"/>
</dbReference>
<evidence type="ECO:0000256" key="4">
    <source>
        <dbReference type="ARBA" id="ARBA00022989"/>
    </source>
</evidence>
<dbReference type="Proteomes" id="UP000239863">
    <property type="component" value="Unassembled WGS sequence"/>
</dbReference>
<evidence type="ECO:0000256" key="6">
    <source>
        <dbReference type="SAM" id="Phobius"/>
    </source>
</evidence>
<sequence>MKEQSTTKGFAVLSVAGMMVKILSLLYVPLLLFIIGDEGYGIYAAAYDIFSLVYVMTSSGMQVAISKQVSELIALNNPKDAIKTFKLARFMLMIMGFLAAIIVLIFASRIANSTGNSKSYYAIVALTPAMVVTSILAAYRGYFQGLSIMTPTAVSQIIEQIANIIFSLVFAYIMMKQSVDLGAAGGTIGTAIGALIAAYYLSKVYKKSKTMKFKYNKESITVRRLSNKTLLKRLFKYGFPITLSSGMQYLGAVIDLTIVKKRLEVAGIYLVKDRNIKYSILSKYRTLLYVPLTIIAALSSALLPAISRAMVLKNKKEVKEKIDFALKISYIVSIPSAVGLAVLSKEVYRLIKYGAGYEIMTYGAIVVVFMAIVQIQTTILQSINKLYIVIVSLGIGIIAKLVANYYLVAIPSLNINGAVIGSLLCFLIPMIINNIALNSALKVRISLIKVAIKPTVASILMAIVIKVLSFNFAIILKLVGDTYVLSSIFTIISIVIGMIVYLYGLVLTGGITKKDMNALPNKVTKLLPKFISNRLR</sequence>
<feature type="transmembrane region" description="Helical" evidence="6">
    <location>
        <begin position="42"/>
        <end position="66"/>
    </location>
</feature>